<proteinExistence type="predicted"/>
<protein>
    <submittedName>
        <fullName evidence="1 3">Uncharacterized protein</fullName>
    </submittedName>
</protein>
<evidence type="ECO:0000313" key="1">
    <source>
        <dbReference type="EMBL" id="VDO01276.1"/>
    </source>
</evidence>
<gene>
    <name evidence="1" type="ORF">HNAJ_LOCUS5416</name>
</gene>
<reference evidence="1 2" key="2">
    <citation type="submission" date="2018-11" db="EMBL/GenBank/DDBJ databases">
        <authorList>
            <consortium name="Pathogen Informatics"/>
        </authorList>
    </citation>
    <scope>NUCLEOTIDE SEQUENCE [LARGE SCALE GENOMIC DNA]</scope>
</reference>
<dbReference type="Proteomes" id="UP000278807">
    <property type="component" value="Unassembled WGS sequence"/>
</dbReference>
<accession>A0A0R3TEC9</accession>
<reference evidence="3" key="1">
    <citation type="submission" date="2017-02" db="UniProtKB">
        <authorList>
            <consortium name="WormBaseParasite"/>
        </authorList>
    </citation>
    <scope>IDENTIFICATION</scope>
</reference>
<evidence type="ECO:0000313" key="3">
    <source>
        <dbReference type="WBParaSite" id="HNAJ_0000541801-mRNA-1"/>
    </source>
</evidence>
<dbReference type="STRING" id="102285.A0A0R3TEC9"/>
<evidence type="ECO:0000313" key="2">
    <source>
        <dbReference type="Proteomes" id="UP000278807"/>
    </source>
</evidence>
<dbReference type="WBParaSite" id="HNAJ_0000541801-mRNA-1">
    <property type="protein sequence ID" value="HNAJ_0000541801-mRNA-1"/>
    <property type="gene ID" value="HNAJ_0000541801"/>
</dbReference>
<keyword evidence="2" id="KW-1185">Reference proteome</keyword>
<sequence length="73" mass="8363">MYFSPSIWKKYSSINSDLAQALQLVRAVATVLRLSKKDEYLIRQKVEERRSWFNTPVVAAKSSGQFAKMLPPS</sequence>
<dbReference type="EMBL" id="UZAE01004610">
    <property type="protein sequence ID" value="VDO01276.1"/>
    <property type="molecule type" value="Genomic_DNA"/>
</dbReference>
<dbReference type="OrthoDB" id="5848685at2759"/>
<dbReference type="AlphaFoldDB" id="A0A0R3TEC9"/>
<name>A0A0R3TEC9_RODNA</name>
<organism evidence="3">
    <name type="scientific">Rodentolepis nana</name>
    <name type="common">Dwarf tapeworm</name>
    <name type="synonym">Hymenolepis nana</name>
    <dbReference type="NCBI Taxonomy" id="102285"/>
    <lineage>
        <taxon>Eukaryota</taxon>
        <taxon>Metazoa</taxon>
        <taxon>Spiralia</taxon>
        <taxon>Lophotrochozoa</taxon>
        <taxon>Platyhelminthes</taxon>
        <taxon>Cestoda</taxon>
        <taxon>Eucestoda</taxon>
        <taxon>Cyclophyllidea</taxon>
        <taxon>Hymenolepididae</taxon>
        <taxon>Rodentolepis</taxon>
    </lineage>
</organism>